<evidence type="ECO:0000313" key="1">
    <source>
        <dbReference type="EMBL" id="BAY55101.1"/>
    </source>
</evidence>
<dbReference type="Proteomes" id="UP000217895">
    <property type="component" value="Chromosome"/>
</dbReference>
<proteinExistence type="predicted"/>
<organism evidence="1 2">
    <name type="scientific">Leptolyngbya boryana NIES-2135</name>
    <dbReference type="NCBI Taxonomy" id="1973484"/>
    <lineage>
        <taxon>Bacteria</taxon>
        <taxon>Bacillati</taxon>
        <taxon>Cyanobacteriota</taxon>
        <taxon>Cyanophyceae</taxon>
        <taxon>Leptolyngbyales</taxon>
        <taxon>Leptolyngbyaceae</taxon>
        <taxon>Leptolyngbya group</taxon>
        <taxon>Leptolyngbya</taxon>
    </lineage>
</organism>
<sequence length="53" mass="6056">MSVPKVVVDVVDYFSGAFGRIFGLRDDQYPESGVQPFSGDVYDRKHAKKDFER</sequence>
<dbReference type="EMBL" id="AP018203">
    <property type="protein sequence ID" value="BAY55101.1"/>
    <property type="molecule type" value="Genomic_DNA"/>
</dbReference>
<protein>
    <submittedName>
        <fullName evidence="1">Uncharacterized protein</fullName>
    </submittedName>
</protein>
<dbReference type="AlphaFoldDB" id="A0A1Z4JEC8"/>
<name>A0A1Z4JEC8_LEPBY</name>
<evidence type="ECO:0000313" key="2">
    <source>
        <dbReference type="Proteomes" id="UP000217895"/>
    </source>
</evidence>
<accession>A0A1Z4JEC8</accession>
<keyword evidence="2" id="KW-1185">Reference proteome</keyword>
<reference evidence="1 2" key="1">
    <citation type="submission" date="2017-06" db="EMBL/GenBank/DDBJ databases">
        <title>Genome sequencing of cyanobaciteial culture collection at National Institute for Environmental Studies (NIES).</title>
        <authorList>
            <person name="Hirose Y."/>
            <person name="Shimura Y."/>
            <person name="Fujisawa T."/>
            <person name="Nakamura Y."/>
            <person name="Kawachi M."/>
        </authorList>
    </citation>
    <scope>NUCLEOTIDE SEQUENCE [LARGE SCALE GENOMIC DNA]</scope>
    <source>
        <strain evidence="1 2">NIES-2135</strain>
    </source>
</reference>
<gene>
    <name evidence="1" type="ORF">NIES2135_19220</name>
</gene>